<dbReference type="InterPro" id="IPR001098">
    <property type="entry name" value="DNA-dir_DNA_pol_A_palm_dom"/>
</dbReference>
<evidence type="ECO:0000313" key="3">
    <source>
        <dbReference type="Proteomes" id="UP001235939"/>
    </source>
</evidence>
<dbReference type="InterPro" id="IPR002298">
    <property type="entry name" value="DNA_polymerase_A"/>
</dbReference>
<dbReference type="PANTHER" id="PTHR10133">
    <property type="entry name" value="DNA POLYMERASE I"/>
    <property type="match status" value="1"/>
</dbReference>
<dbReference type="InterPro" id="IPR043502">
    <property type="entry name" value="DNA/RNA_pol_sf"/>
</dbReference>
<protein>
    <submittedName>
        <fullName evidence="2">POLQ</fullName>
    </submittedName>
</protein>
<proteinExistence type="predicted"/>
<dbReference type="EMBL" id="CP092869">
    <property type="protein sequence ID" value="UYV70406.1"/>
    <property type="molecule type" value="Genomic_DNA"/>
</dbReference>
<evidence type="ECO:0000313" key="2">
    <source>
        <dbReference type="EMBL" id="UYV70406.1"/>
    </source>
</evidence>
<dbReference type="PANTHER" id="PTHR10133:SF62">
    <property type="entry name" value="DNA POLYMERASE THETA"/>
    <property type="match status" value="1"/>
</dbReference>
<gene>
    <name evidence="2" type="ORF">LAZ67_7002922</name>
</gene>
<evidence type="ECO:0000259" key="1">
    <source>
        <dbReference type="Pfam" id="PF00476"/>
    </source>
</evidence>
<feature type="domain" description="DNA-directed DNA polymerase family A palm" evidence="1">
    <location>
        <begin position="11"/>
        <end position="66"/>
    </location>
</feature>
<organism evidence="2 3">
    <name type="scientific">Cordylochernes scorpioides</name>
    <dbReference type="NCBI Taxonomy" id="51811"/>
    <lineage>
        <taxon>Eukaryota</taxon>
        <taxon>Metazoa</taxon>
        <taxon>Ecdysozoa</taxon>
        <taxon>Arthropoda</taxon>
        <taxon>Chelicerata</taxon>
        <taxon>Arachnida</taxon>
        <taxon>Pseudoscorpiones</taxon>
        <taxon>Cheliferoidea</taxon>
        <taxon>Chernetidae</taxon>
        <taxon>Cordylochernes</taxon>
    </lineage>
</organism>
<sequence length="72" mass="8183">MNPNLLLYVPGLHANLVLQLHDELLWEVSQEISQHLTAALRRAMENALPLTVHLPVNLRLGPSWGQLRKIQT</sequence>
<reference evidence="2 3" key="1">
    <citation type="submission" date="2022-01" db="EMBL/GenBank/DDBJ databases">
        <title>A chromosomal length assembly of Cordylochernes scorpioides.</title>
        <authorList>
            <person name="Zeh D."/>
            <person name="Zeh J."/>
        </authorList>
    </citation>
    <scope>NUCLEOTIDE SEQUENCE [LARGE SCALE GENOMIC DNA]</scope>
    <source>
        <strain evidence="2">IN4F17</strain>
        <tissue evidence="2">Whole Body</tissue>
    </source>
</reference>
<keyword evidence="3" id="KW-1185">Reference proteome</keyword>
<dbReference type="Gene3D" id="3.30.70.370">
    <property type="match status" value="1"/>
</dbReference>
<dbReference type="Proteomes" id="UP001235939">
    <property type="component" value="Chromosome 07"/>
</dbReference>
<dbReference type="Pfam" id="PF00476">
    <property type="entry name" value="DNA_pol_A"/>
    <property type="match status" value="1"/>
</dbReference>
<accession>A0ABY6KNI1</accession>
<name>A0ABY6KNI1_9ARAC</name>
<dbReference type="SUPFAM" id="SSF56672">
    <property type="entry name" value="DNA/RNA polymerases"/>
    <property type="match status" value="1"/>
</dbReference>